<accession>A0A8J3R0H6</accession>
<dbReference type="PANTHER" id="PTHR31956:SF1">
    <property type="entry name" value="NON-SPECIFIC PHOSPHOLIPASE C1"/>
    <property type="match status" value="1"/>
</dbReference>
<dbReference type="PANTHER" id="PTHR31956">
    <property type="entry name" value="NON-SPECIFIC PHOSPHOLIPASE C4-RELATED"/>
    <property type="match status" value="1"/>
</dbReference>
<dbReference type="InterPro" id="IPR017850">
    <property type="entry name" value="Alkaline_phosphatase_core_sf"/>
</dbReference>
<evidence type="ECO:0000256" key="1">
    <source>
        <dbReference type="ARBA" id="ARBA00022801"/>
    </source>
</evidence>
<dbReference type="Proteomes" id="UP000642748">
    <property type="component" value="Unassembled WGS sequence"/>
</dbReference>
<evidence type="ECO:0000256" key="2">
    <source>
        <dbReference type="ARBA" id="ARBA00023026"/>
    </source>
</evidence>
<dbReference type="RefSeq" id="WP_203921503.1">
    <property type="nucleotide sequence ID" value="NZ_BONZ01000061.1"/>
</dbReference>
<keyword evidence="2" id="KW-0843">Virulence</keyword>
<protein>
    <submittedName>
        <fullName evidence="4">Acid phosphatase</fullName>
    </submittedName>
</protein>
<reference evidence="4" key="1">
    <citation type="submission" date="2021-01" db="EMBL/GenBank/DDBJ databases">
        <title>Whole genome shotgun sequence of Rugosimonospora africana NBRC 104875.</title>
        <authorList>
            <person name="Komaki H."/>
            <person name="Tamura T."/>
        </authorList>
    </citation>
    <scope>NUCLEOTIDE SEQUENCE</scope>
    <source>
        <strain evidence="4">NBRC 104875</strain>
    </source>
</reference>
<dbReference type="Gene3D" id="3.40.720.10">
    <property type="entry name" value="Alkaline Phosphatase, subunit A"/>
    <property type="match status" value="1"/>
</dbReference>
<gene>
    <name evidence="4" type="ORF">Raf01_61480</name>
</gene>
<evidence type="ECO:0000313" key="4">
    <source>
        <dbReference type="EMBL" id="GIH17976.1"/>
    </source>
</evidence>
<sequence>MRLRSRTLVPLAIAASALLGATGLYVNAHAAAPVKLAAATIPAYDHVVVVMEENHSYADIIGNTKSAPYMNSLASQGALMTASYAVTHPSEPNYMALFGGSTFGLSSDACPTNEGAKANLGSELLAAGKTFKGYSEGLPSTGSTTCSSGSYARKHSPWINFSNVPAADSLPFTSFPSSSNYASLPTLSFVIPNLKDDMHDGTITQADTWLNSHLSAYATWAKTHNSLLVVTWDEDDNTEGNQIPTIFVGQHIATGHYNQNINHYNVLATLEKMYGLGLVGSSASATPITSIFN</sequence>
<dbReference type="Pfam" id="PF04185">
    <property type="entry name" value="Phosphoesterase"/>
    <property type="match status" value="1"/>
</dbReference>
<dbReference type="InterPro" id="IPR007312">
    <property type="entry name" value="Phosphoesterase"/>
</dbReference>
<dbReference type="AlphaFoldDB" id="A0A8J3R0H6"/>
<dbReference type="EMBL" id="BONZ01000061">
    <property type="protein sequence ID" value="GIH17976.1"/>
    <property type="molecule type" value="Genomic_DNA"/>
</dbReference>
<feature type="chain" id="PRO_5035252139" evidence="3">
    <location>
        <begin position="31"/>
        <end position="293"/>
    </location>
</feature>
<organism evidence="4 5">
    <name type="scientific">Rugosimonospora africana</name>
    <dbReference type="NCBI Taxonomy" id="556532"/>
    <lineage>
        <taxon>Bacteria</taxon>
        <taxon>Bacillati</taxon>
        <taxon>Actinomycetota</taxon>
        <taxon>Actinomycetes</taxon>
        <taxon>Micromonosporales</taxon>
        <taxon>Micromonosporaceae</taxon>
        <taxon>Rugosimonospora</taxon>
    </lineage>
</organism>
<keyword evidence="3" id="KW-0732">Signal</keyword>
<evidence type="ECO:0000256" key="3">
    <source>
        <dbReference type="SAM" id="SignalP"/>
    </source>
</evidence>
<name>A0A8J3R0H6_9ACTN</name>
<proteinExistence type="predicted"/>
<keyword evidence="5" id="KW-1185">Reference proteome</keyword>
<keyword evidence="1" id="KW-0378">Hydrolase</keyword>
<comment type="caution">
    <text evidence="4">The sequence shown here is derived from an EMBL/GenBank/DDBJ whole genome shotgun (WGS) entry which is preliminary data.</text>
</comment>
<dbReference type="GO" id="GO:0042578">
    <property type="term" value="F:phosphoric ester hydrolase activity"/>
    <property type="evidence" value="ECO:0007669"/>
    <property type="project" value="UniProtKB-ARBA"/>
</dbReference>
<dbReference type="SUPFAM" id="SSF53649">
    <property type="entry name" value="Alkaline phosphatase-like"/>
    <property type="match status" value="1"/>
</dbReference>
<feature type="signal peptide" evidence="3">
    <location>
        <begin position="1"/>
        <end position="30"/>
    </location>
</feature>
<evidence type="ECO:0000313" key="5">
    <source>
        <dbReference type="Proteomes" id="UP000642748"/>
    </source>
</evidence>